<name>A0ABS1HDM1_9BACL</name>
<evidence type="ECO:0000313" key="3">
    <source>
        <dbReference type="EMBL" id="MBK3497436.1"/>
    </source>
</evidence>
<feature type="region of interest" description="Disordered" evidence="1">
    <location>
        <begin position="28"/>
        <end position="56"/>
    </location>
</feature>
<keyword evidence="4" id="KW-1185">Reference proteome</keyword>
<feature type="transmembrane region" description="Helical" evidence="2">
    <location>
        <begin position="206"/>
        <end position="227"/>
    </location>
</feature>
<proteinExistence type="predicted"/>
<keyword evidence="2" id="KW-0812">Transmembrane</keyword>
<feature type="transmembrane region" description="Helical" evidence="2">
    <location>
        <begin position="177"/>
        <end position="200"/>
    </location>
</feature>
<reference evidence="3 4" key="1">
    <citation type="submission" date="2020-12" db="EMBL/GenBank/DDBJ databases">
        <title>YIM B01967 draft genome.</title>
        <authorList>
            <person name="Yan X."/>
        </authorList>
    </citation>
    <scope>NUCLEOTIDE SEQUENCE [LARGE SCALE GENOMIC DNA]</scope>
    <source>
        <strain evidence="3 4">YIM B01967</strain>
    </source>
</reference>
<protein>
    <recommendedName>
        <fullName evidence="5">Zinc-ribbon domain-containing protein</fullName>
    </recommendedName>
</protein>
<keyword evidence="2" id="KW-0472">Membrane</keyword>
<dbReference type="EMBL" id="JAEOAH010000080">
    <property type="protein sequence ID" value="MBK3497436.1"/>
    <property type="molecule type" value="Genomic_DNA"/>
</dbReference>
<dbReference type="RefSeq" id="WP_200750704.1">
    <property type="nucleotide sequence ID" value="NZ_JAEOAH010000080.1"/>
</dbReference>
<sequence>MLKCSTCGTEQESGKFCGKCGNSITEQVESSEQTTSKQNEAAATTSSAVQSNQKTTQNESIEKVKIQSRQYWSYFIKNLKNPSHGFKEKGQQFINAIISMAILSILLGITVYYGVSQSIKAASGGFSSTVEEVLGISLFSVIFYVFIFVAASMLIVEVVLLMMSRFVNQNISFKDIVGIYGAHLSPVISLAAVTFLFYLLSANITASIMLVIVYILAIFIMPLYIICKLINEQPQKIDAFYGYIIYIVAFTIVYYIFIMVVIDTALGRFIDSLEYYL</sequence>
<evidence type="ECO:0000256" key="2">
    <source>
        <dbReference type="SAM" id="Phobius"/>
    </source>
</evidence>
<comment type="caution">
    <text evidence="3">The sequence shown here is derived from an EMBL/GenBank/DDBJ whole genome shotgun (WGS) entry which is preliminary data.</text>
</comment>
<evidence type="ECO:0000313" key="4">
    <source>
        <dbReference type="Proteomes" id="UP000618943"/>
    </source>
</evidence>
<evidence type="ECO:0000256" key="1">
    <source>
        <dbReference type="SAM" id="MobiDB-lite"/>
    </source>
</evidence>
<organism evidence="3 4">
    <name type="scientific">Viridibacillus soli</name>
    <dbReference type="NCBI Taxonomy" id="2798301"/>
    <lineage>
        <taxon>Bacteria</taxon>
        <taxon>Bacillati</taxon>
        <taxon>Bacillota</taxon>
        <taxon>Bacilli</taxon>
        <taxon>Bacillales</taxon>
        <taxon>Caryophanaceae</taxon>
        <taxon>Viridibacillus</taxon>
    </lineage>
</organism>
<feature type="transmembrane region" description="Helical" evidence="2">
    <location>
        <begin position="239"/>
        <end position="262"/>
    </location>
</feature>
<keyword evidence="2" id="KW-1133">Transmembrane helix</keyword>
<evidence type="ECO:0008006" key="5">
    <source>
        <dbReference type="Google" id="ProtNLM"/>
    </source>
</evidence>
<dbReference type="Proteomes" id="UP000618943">
    <property type="component" value="Unassembled WGS sequence"/>
</dbReference>
<accession>A0ABS1HDM1</accession>
<feature type="transmembrane region" description="Helical" evidence="2">
    <location>
        <begin position="133"/>
        <end position="156"/>
    </location>
</feature>
<feature type="transmembrane region" description="Helical" evidence="2">
    <location>
        <begin position="93"/>
        <end position="113"/>
    </location>
</feature>
<gene>
    <name evidence="3" type="ORF">JFL43_22030</name>
</gene>